<dbReference type="Pfam" id="PF14735">
    <property type="entry name" value="HAUS4"/>
    <property type="match status" value="1"/>
</dbReference>
<dbReference type="GO" id="GO:0070652">
    <property type="term" value="C:HAUS complex"/>
    <property type="evidence" value="ECO:0007669"/>
    <property type="project" value="InterPro"/>
</dbReference>
<gene>
    <name evidence="2" type="ORF">EGW08_020462</name>
</gene>
<feature type="compositionally biased region" description="Low complexity" evidence="1">
    <location>
        <begin position="379"/>
        <end position="391"/>
    </location>
</feature>
<dbReference type="PRINTS" id="PR02090">
    <property type="entry name" value="HAUSAUGMINL4"/>
</dbReference>
<dbReference type="OrthoDB" id="661220at2759"/>
<protein>
    <submittedName>
        <fullName evidence="2">Uncharacterized protein</fullName>
    </submittedName>
</protein>
<dbReference type="Proteomes" id="UP000271974">
    <property type="component" value="Unassembled WGS sequence"/>
</dbReference>
<keyword evidence="3" id="KW-1185">Reference proteome</keyword>
<dbReference type="PANTHER" id="PTHR16219">
    <property type="entry name" value="AUGMIN SUBUNIT 4 FAMILY MEMBER"/>
    <property type="match status" value="1"/>
</dbReference>
<dbReference type="AlphaFoldDB" id="A0A3S0Z8H3"/>
<evidence type="ECO:0000313" key="2">
    <source>
        <dbReference type="EMBL" id="RUS71779.1"/>
    </source>
</evidence>
<comment type="caution">
    <text evidence="2">The sequence shown here is derived from an EMBL/GenBank/DDBJ whole genome shotgun (WGS) entry which is preliminary data.</text>
</comment>
<dbReference type="InterPro" id="IPR026214">
    <property type="entry name" value="HAUS4_met"/>
</dbReference>
<proteinExistence type="predicted"/>
<evidence type="ECO:0000256" key="1">
    <source>
        <dbReference type="SAM" id="MobiDB-lite"/>
    </source>
</evidence>
<feature type="region of interest" description="Disordered" evidence="1">
    <location>
        <begin position="362"/>
        <end position="469"/>
    </location>
</feature>
<sequence length="469" mass="52492">MLDEQPRQSRKPRCNNMFQCEMDTELTKTYPGFGNLLSRIKDKLSDDGASPKIHNAFDEAQRNLAKARSEYLKNKIIYSELQELSADLAVRGQENTLNSEEHKLKDALSKSLAYASLFDYLHFNPSATSESTLFGLTEDDLVKHNPMNKRLPVLMQVVIPRVEERLLQKCEDLYAYFDTSNSLAPLSEEQVTPKALSLPEHVKERKSILSKEKTLLQQTRQQRDKQFWNYFKKLLECLSIMETLIKDFKCGSQAETDTITVEHLRAWCKVTCLKIRLAKMQVLCDTYTVESVKALKAVSNHLDSATNQAKRELSATSQSLHAFRRLGPDFTALAEQVTQLQQELKNKKWGLEKFGQTSASAAADVASGGDKQFGSFGDSTPAPSKSAKPPSQTGASATTRDISRSISEMRSSQESSAADRGQRENRDHSAATSTSQDASLNPLMRADNSNSGSLSTDSKFQHGKRVTFQ</sequence>
<dbReference type="GO" id="GO:0007098">
    <property type="term" value="P:centrosome cycle"/>
    <property type="evidence" value="ECO:0007669"/>
    <property type="project" value="InterPro"/>
</dbReference>
<feature type="compositionally biased region" description="Basic and acidic residues" evidence="1">
    <location>
        <begin position="420"/>
        <end position="429"/>
    </location>
</feature>
<accession>A0A3S0Z8H3</accession>
<dbReference type="GO" id="GO:0051225">
    <property type="term" value="P:spindle assembly"/>
    <property type="evidence" value="ECO:0007669"/>
    <property type="project" value="InterPro"/>
</dbReference>
<dbReference type="PANTHER" id="PTHR16219:SF1">
    <property type="entry name" value="HAUS AUGMIN-LIKE COMPLEX SUBUNIT 4"/>
    <property type="match status" value="1"/>
</dbReference>
<feature type="compositionally biased region" description="Low complexity" evidence="1">
    <location>
        <begin position="404"/>
        <end position="416"/>
    </location>
</feature>
<dbReference type="InterPro" id="IPR029327">
    <property type="entry name" value="HAUS4"/>
</dbReference>
<dbReference type="EMBL" id="RQTK01001160">
    <property type="protein sequence ID" value="RUS71779.1"/>
    <property type="molecule type" value="Genomic_DNA"/>
</dbReference>
<dbReference type="GO" id="GO:0051011">
    <property type="term" value="F:microtubule minus-end binding"/>
    <property type="evidence" value="ECO:0007669"/>
    <property type="project" value="TreeGrafter"/>
</dbReference>
<reference evidence="2 3" key="1">
    <citation type="submission" date="2019-01" db="EMBL/GenBank/DDBJ databases">
        <title>A draft genome assembly of the solar-powered sea slug Elysia chlorotica.</title>
        <authorList>
            <person name="Cai H."/>
            <person name="Li Q."/>
            <person name="Fang X."/>
            <person name="Li J."/>
            <person name="Curtis N.E."/>
            <person name="Altenburger A."/>
            <person name="Shibata T."/>
            <person name="Feng M."/>
            <person name="Maeda T."/>
            <person name="Schwartz J.A."/>
            <person name="Shigenobu S."/>
            <person name="Lundholm N."/>
            <person name="Nishiyama T."/>
            <person name="Yang H."/>
            <person name="Hasebe M."/>
            <person name="Li S."/>
            <person name="Pierce S.K."/>
            <person name="Wang J."/>
        </authorList>
    </citation>
    <scope>NUCLEOTIDE SEQUENCE [LARGE SCALE GENOMIC DNA]</scope>
    <source>
        <strain evidence="2">EC2010</strain>
        <tissue evidence="2">Whole organism of an adult</tissue>
    </source>
</reference>
<name>A0A3S0Z8H3_ELYCH</name>
<feature type="compositionally biased region" description="Polar residues" evidence="1">
    <location>
        <begin position="447"/>
        <end position="458"/>
    </location>
</feature>
<evidence type="ECO:0000313" key="3">
    <source>
        <dbReference type="Proteomes" id="UP000271974"/>
    </source>
</evidence>
<organism evidence="2 3">
    <name type="scientific">Elysia chlorotica</name>
    <name type="common">Eastern emerald elysia</name>
    <name type="synonym">Sea slug</name>
    <dbReference type="NCBI Taxonomy" id="188477"/>
    <lineage>
        <taxon>Eukaryota</taxon>
        <taxon>Metazoa</taxon>
        <taxon>Spiralia</taxon>
        <taxon>Lophotrochozoa</taxon>
        <taxon>Mollusca</taxon>
        <taxon>Gastropoda</taxon>
        <taxon>Heterobranchia</taxon>
        <taxon>Euthyneura</taxon>
        <taxon>Panpulmonata</taxon>
        <taxon>Sacoglossa</taxon>
        <taxon>Placobranchoidea</taxon>
        <taxon>Plakobranchidae</taxon>
        <taxon>Elysia</taxon>
    </lineage>
</organism>
<feature type="compositionally biased region" description="Polar residues" evidence="1">
    <location>
        <begin position="430"/>
        <end position="439"/>
    </location>
</feature>
<dbReference type="STRING" id="188477.A0A3S0Z8H3"/>